<evidence type="ECO:0000313" key="2">
    <source>
        <dbReference type="Proteomes" id="UP000796761"/>
    </source>
</evidence>
<organism evidence="1 2">
    <name type="scientific">Zosterops borbonicus</name>
    <dbReference type="NCBI Taxonomy" id="364589"/>
    <lineage>
        <taxon>Eukaryota</taxon>
        <taxon>Metazoa</taxon>
        <taxon>Chordata</taxon>
        <taxon>Craniata</taxon>
        <taxon>Vertebrata</taxon>
        <taxon>Euteleostomi</taxon>
        <taxon>Archelosauria</taxon>
        <taxon>Archosauria</taxon>
        <taxon>Dinosauria</taxon>
        <taxon>Saurischia</taxon>
        <taxon>Theropoda</taxon>
        <taxon>Coelurosauria</taxon>
        <taxon>Aves</taxon>
        <taxon>Neognathae</taxon>
        <taxon>Neoaves</taxon>
        <taxon>Telluraves</taxon>
        <taxon>Australaves</taxon>
        <taxon>Passeriformes</taxon>
        <taxon>Sylvioidea</taxon>
        <taxon>Zosteropidae</taxon>
        <taxon>Zosterops</taxon>
    </lineage>
</organism>
<name>A0A8K1GD39_9PASS</name>
<keyword evidence="2" id="KW-1185">Reference proteome</keyword>
<dbReference type="AlphaFoldDB" id="A0A8K1GD39"/>
<accession>A0A8K1GD39</accession>
<protein>
    <submittedName>
        <fullName evidence="1">Uncharacterized protein</fullName>
    </submittedName>
</protein>
<dbReference type="EMBL" id="SWJQ01000310">
    <property type="protein sequence ID" value="TRZ16484.1"/>
    <property type="molecule type" value="Genomic_DNA"/>
</dbReference>
<sequence>MCKGNCYTTLEGCERVMYLWSKQVNIPFQQIAKRNCKRLQRSIISFNGPLFNYPGISATYDEGMFSLL</sequence>
<evidence type="ECO:0000313" key="1">
    <source>
        <dbReference type="EMBL" id="TRZ16484.1"/>
    </source>
</evidence>
<gene>
    <name evidence="1" type="ORF">HGM15179_010613</name>
</gene>
<reference evidence="1" key="1">
    <citation type="submission" date="2019-04" db="EMBL/GenBank/DDBJ databases">
        <title>Genome assembly of Zosterops borbonicus 15179.</title>
        <authorList>
            <person name="Leroy T."/>
            <person name="Anselmetti Y."/>
            <person name="Tilak M.-K."/>
            <person name="Nabholz B."/>
        </authorList>
    </citation>
    <scope>NUCLEOTIDE SEQUENCE</scope>
    <source>
        <strain evidence="1">HGM_15179</strain>
        <tissue evidence="1">Muscle</tissue>
    </source>
</reference>
<dbReference type="Proteomes" id="UP000796761">
    <property type="component" value="Unassembled WGS sequence"/>
</dbReference>
<proteinExistence type="predicted"/>
<comment type="caution">
    <text evidence="1">The sequence shown here is derived from an EMBL/GenBank/DDBJ whole genome shotgun (WGS) entry which is preliminary data.</text>
</comment>